<evidence type="ECO:0000313" key="2">
    <source>
        <dbReference type="EMBL" id="KAK7344765.1"/>
    </source>
</evidence>
<organism evidence="2 3">
    <name type="scientific">Canavalia gladiata</name>
    <name type="common">Sword bean</name>
    <name type="synonym">Dolichos gladiatus</name>
    <dbReference type="NCBI Taxonomy" id="3824"/>
    <lineage>
        <taxon>Eukaryota</taxon>
        <taxon>Viridiplantae</taxon>
        <taxon>Streptophyta</taxon>
        <taxon>Embryophyta</taxon>
        <taxon>Tracheophyta</taxon>
        <taxon>Spermatophyta</taxon>
        <taxon>Magnoliopsida</taxon>
        <taxon>eudicotyledons</taxon>
        <taxon>Gunneridae</taxon>
        <taxon>Pentapetalae</taxon>
        <taxon>rosids</taxon>
        <taxon>fabids</taxon>
        <taxon>Fabales</taxon>
        <taxon>Fabaceae</taxon>
        <taxon>Papilionoideae</taxon>
        <taxon>50 kb inversion clade</taxon>
        <taxon>NPAAA clade</taxon>
        <taxon>indigoferoid/millettioid clade</taxon>
        <taxon>Phaseoleae</taxon>
        <taxon>Canavalia</taxon>
    </lineage>
</organism>
<accession>A0AAN9QNW1</accession>
<keyword evidence="1" id="KW-0812">Transmembrane</keyword>
<gene>
    <name evidence="2" type="ORF">VNO77_14792</name>
</gene>
<feature type="transmembrane region" description="Helical" evidence="1">
    <location>
        <begin position="116"/>
        <end position="144"/>
    </location>
</feature>
<dbReference type="AlphaFoldDB" id="A0AAN9QNW1"/>
<comment type="caution">
    <text evidence="2">The sequence shown here is derived from an EMBL/GenBank/DDBJ whole genome shotgun (WGS) entry which is preliminary data.</text>
</comment>
<protein>
    <submittedName>
        <fullName evidence="2">Uncharacterized protein</fullName>
    </submittedName>
</protein>
<dbReference type="EMBL" id="JAYMYQ010000003">
    <property type="protein sequence ID" value="KAK7344765.1"/>
    <property type="molecule type" value="Genomic_DNA"/>
</dbReference>
<keyword evidence="3" id="KW-1185">Reference proteome</keyword>
<keyword evidence="1" id="KW-1133">Transmembrane helix</keyword>
<evidence type="ECO:0000256" key="1">
    <source>
        <dbReference type="SAM" id="Phobius"/>
    </source>
</evidence>
<reference evidence="2 3" key="1">
    <citation type="submission" date="2024-01" db="EMBL/GenBank/DDBJ databases">
        <title>The genomes of 5 underutilized Papilionoideae crops provide insights into root nodulation and disease resistanc.</title>
        <authorList>
            <person name="Jiang F."/>
        </authorList>
    </citation>
    <scope>NUCLEOTIDE SEQUENCE [LARGE SCALE GENOMIC DNA]</scope>
    <source>
        <strain evidence="2">LVBAO_FW01</strain>
        <tissue evidence="2">Leaves</tissue>
    </source>
</reference>
<sequence length="231" mass="25634">MGASDVCMGMGSNDCSGKENSCVEKSTWFGNLINSRKGFLTWIGYELLDSEGSDGCGELENGINEERENDKDGWDDLEPLDEIKLTPVLANIQAAQRWPVSQPVAQKKQASHASHYVTLSCTVFIIVIDIVLQFKVLLCIVHLVTKFSKCSSSAFSFWDMVKLTEYAPLVLASTLNLLGSHCLILVTFYPKYWMVDEAKEVRSRVIVGNKCDEAWFGGKKTCLALDSSSKQ</sequence>
<evidence type="ECO:0000313" key="3">
    <source>
        <dbReference type="Proteomes" id="UP001367508"/>
    </source>
</evidence>
<dbReference type="Proteomes" id="UP001367508">
    <property type="component" value="Unassembled WGS sequence"/>
</dbReference>
<feature type="transmembrane region" description="Helical" evidence="1">
    <location>
        <begin position="166"/>
        <end position="189"/>
    </location>
</feature>
<name>A0AAN9QNW1_CANGL</name>
<proteinExistence type="predicted"/>
<keyword evidence="1" id="KW-0472">Membrane</keyword>